<comment type="similarity">
    <text evidence="7">Belongs to the DNA polymerase HolA subunit family.</text>
</comment>
<dbReference type="Gene3D" id="1.20.272.10">
    <property type="match status" value="1"/>
</dbReference>
<dbReference type="GO" id="GO:0009360">
    <property type="term" value="C:DNA polymerase III complex"/>
    <property type="evidence" value="ECO:0007669"/>
    <property type="project" value="InterPro"/>
</dbReference>
<organism evidence="11 12">
    <name type="scientific">SAR324 cluster bacterium</name>
    <dbReference type="NCBI Taxonomy" id="2024889"/>
    <lineage>
        <taxon>Bacteria</taxon>
        <taxon>Deltaproteobacteria</taxon>
        <taxon>SAR324 cluster</taxon>
    </lineage>
</organism>
<keyword evidence="5" id="KW-0235">DNA replication</keyword>
<dbReference type="NCBIfam" id="TIGR01128">
    <property type="entry name" value="holA"/>
    <property type="match status" value="1"/>
</dbReference>
<dbReference type="SUPFAM" id="SSF48019">
    <property type="entry name" value="post-AAA+ oligomerization domain-like"/>
    <property type="match status" value="1"/>
</dbReference>
<keyword evidence="3 11" id="KW-0808">Transferase</keyword>
<evidence type="ECO:0000256" key="8">
    <source>
        <dbReference type="ARBA" id="ARBA00049244"/>
    </source>
</evidence>
<evidence type="ECO:0000256" key="6">
    <source>
        <dbReference type="ARBA" id="ARBA00022932"/>
    </source>
</evidence>
<feature type="domain" description="DNA polymerase III delta subunit-like C-terminal" evidence="10">
    <location>
        <begin position="225"/>
        <end position="334"/>
    </location>
</feature>
<dbReference type="GO" id="GO:0006261">
    <property type="term" value="P:DNA-templated DNA replication"/>
    <property type="evidence" value="ECO:0007669"/>
    <property type="project" value="TreeGrafter"/>
</dbReference>
<reference evidence="11 12" key="1">
    <citation type="submission" date="2018-06" db="EMBL/GenBank/DDBJ databases">
        <title>Combined omics and stable isotope probing to characterize newly discovered Mariana Back-Arc vent microbial communities.</title>
        <authorList>
            <person name="Trembath-Reichert E."/>
            <person name="Huber J.A."/>
        </authorList>
    </citation>
    <scope>NUCLEOTIDE SEQUENCE [LARGE SCALE GENOMIC DNA]</scope>
    <source>
        <strain evidence="11">MAG 63_2</strain>
    </source>
</reference>
<evidence type="ECO:0000256" key="5">
    <source>
        <dbReference type="ARBA" id="ARBA00022705"/>
    </source>
</evidence>
<accession>A0A432GBA6</accession>
<dbReference type="AlphaFoldDB" id="A0A432GBA6"/>
<dbReference type="Pfam" id="PF06144">
    <property type="entry name" value="DNA_pol3_delta"/>
    <property type="match status" value="1"/>
</dbReference>
<evidence type="ECO:0000313" key="11">
    <source>
        <dbReference type="EMBL" id="RTZ80964.1"/>
    </source>
</evidence>
<dbReference type="Gene3D" id="1.10.8.60">
    <property type="match status" value="1"/>
</dbReference>
<dbReference type="PANTHER" id="PTHR34388:SF1">
    <property type="entry name" value="DNA POLYMERASE III SUBUNIT DELTA"/>
    <property type="match status" value="1"/>
</dbReference>
<protein>
    <recommendedName>
        <fullName evidence="2">DNA polymerase III subunit delta</fullName>
        <ecNumber evidence="1">2.7.7.7</ecNumber>
    </recommendedName>
</protein>
<keyword evidence="6" id="KW-0239">DNA-directed DNA polymerase</keyword>
<dbReference type="Pfam" id="PF21694">
    <property type="entry name" value="DNA_pol3_delta_C"/>
    <property type="match status" value="1"/>
</dbReference>
<evidence type="ECO:0000256" key="4">
    <source>
        <dbReference type="ARBA" id="ARBA00022695"/>
    </source>
</evidence>
<feature type="domain" description="DNA polymerase III delta N-terminal" evidence="9">
    <location>
        <begin position="12"/>
        <end position="130"/>
    </location>
</feature>
<dbReference type="PANTHER" id="PTHR34388">
    <property type="entry name" value="DNA POLYMERASE III SUBUNIT DELTA"/>
    <property type="match status" value="1"/>
</dbReference>
<evidence type="ECO:0000313" key="12">
    <source>
        <dbReference type="Proteomes" id="UP000286732"/>
    </source>
</evidence>
<dbReference type="InterPro" id="IPR010372">
    <property type="entry name" value="DNA_pol3_delta_N"/>
</dbReference>
<comment type="catalytic activity">
    <reaction evidence="8">
        <text>DNA(n) + a 2'-deoxyribonucleoside 5'-triphosphate = DNA(n+1) + diphosphate</text>
        <dbReference type="Rhea" id="RHEA:22508"/>
        <dbReference type="Rhea" id="RHEA-COMP:17339"/>
        <dbReference type="Rhea" id="RHEA-COMP:17340"/>
        <dbReference type="ChEBI" id="CHEBI:33019"/>
        <dbReference type="ChEBI" id="CHEBI:61560"/>
        <dbReference type="ChEBI" id="CHEBI:173112"/>
        <dbReference type="EC" id="2.7.7.7"/>
    </reaction>
</comment>
<dbReference type="GO" id="GO:0003677">
    <property type="term" value="F:DNA binding"/>
    <property type="evidence" value="ECO:0007669"/>
    <property type="project" value="InterPro"/>
</dbReference>
<keyword evidence="4 11" id="KW-0548">Nucleotidyltransferase</keyword>
<evidence type="ECO:0000256" key="1">
    <source>
        <dbReference type="ARBA" id="ARBA00012417"/>
    </source>
</evidence>
<dbReference type="GO" id="GO:0003887">
    <property type="term" value="F:DNA-directed DNA polymerase activity"/>
    <property type="evidence" value="ECO:0007669"/>
    <property type="project" value="UniProtKB-KW"/>
</dbReference>
<evidence type="ECO:0000259" key="10">
    <source>
        <dbReference type="Pfam" id="PF21694"/>
    </source>
</evidence>
<evidence type="ECO:0000256" key="2">
    <source>
        <dbReference type="ARBA" id="ARBA00017703"/>
    </source>
</evidence>
<dbReference type="SUPFAM" id="SSF52540">
    <property type="entry name" value="P-loop containing nucleoside triphosphate hydrolases"/>
    <property type="match status" value="1"/>
</dbReference>
<evidence type="ECO:0000256" key="3">
    <source>
        <dbReference type="ARBA" id="ARBA00022679"/>
    </source>
</evidence>
<sequence>MMTQNDPHKICLIHGNQLLLVEETANTLIDQRLEGREQDWSLERFNAQEMLKTIGESGKNIIDDLLISCETLPMLTDRKVIRIDNFELIKKAANKSDNSQAVRLFEALENIIKNPPESLWFVFTSPAMREQDFSKPLYRSIKQGGGRIQKFVAYDNSTPYNWVIQRGEQKGLPLTADVARLLINIVGNDLTDLDHELEKLSLYLSGKTVSEEMIKEHIRGHKHFSVFRMTEALSRKELLPALEILDHQLQSAPREHVRLFALIIMQFRRLLIIHSMFEQFYKESEIIGKISLPPFLSKQVLAQARNFTSEELQNIYTELSKLDLRVKFKNTLAPLLLQDLFQRICSGQFQNAVK</sequence>
<dbReference type="InterPro" id="IPR005790">
    <property type="entry name" value="DNA_polIII_delta"/>
</dbReference>
<dbReference type="InterPro" id="IPR008921">
    <property type="entry name" value="DNA_pol3_clamp-load_cplx_C"/>
</dbReference>
<evidence type="ECO:0000259" key="9">
    <source>
        <dbReference type="Pfam" id="PF06144"/>
    </source>
</evidence>
<dbReference type="InterPro" id="IPR048466">
    <property type="entry name" value="DNA_pol3_delta-like_C"/>
</dbReference>
<proteinExistence type="inferred from homology"/>
<dbReference type="Gene3D" id="3.40.50.300">
    <property type="entry name" value="P-loop containing nucleotide triphosphate hydrolases"/>
    <property type="match status" value="1"/>
</dbReference>
<dbReference type="EMBL" id="QNZM01000133">
    <property type="protein sequence ID" value="RTZ80964.1"/>
    <property type="molecule type" value="Genomic_DNA"/>
</dbReference>
<gene>
    <name evidence="11" type="primary">holA</name>
    <name evidence="11" type="ORF">DSY98_03495</name>
</gene>
<evidence type="ECO:0000256" key="7">
    <source>
        <dbReference type="ARBA" id="ARBA00034754"/>
    </source>
</evidence>
<dbReference type="EC" id="2.7.7.7" evidence="1"/>
<comment type="caution">
    <text evidence="11">The sequence shown here is derived from an EMBL/GenBank/DDBJ whole genome shotgun (WGS) entry which is preliminary data.</text>
</comment>
<dbReference type="InterPro" id="IPR027417">
    <property type="entry name" value="P-loop_NTPase"/>
</dbReference>
<dbReference type="Proteomes" id="UP000286732">
    <property type="component" value="Unassembled WGS sequence"/>
</dbReference>
<name>A0A432GBA6_9DELT</name>